<dbReference type="GO" id="GO:0007018">
    <property type="term" value="P:microtubule-based movement"/>
    <property type="evidence" value="ECO:0007669"/>
    <property type="project" value="InterPro"/>
</dbReference>
<accession>A0AAW1PBP3</accession>
<dbReference type="GO" id="GO:0005875">
    <property type="term" value="C:microtubule associated complex"/>
    <property type="evidence" value="ECO:0007669"/>
    <property type="project" value="TreeGrafter"/>
</dbReference>
<protein>
    <recommendedName>
        <fullName evidence="5">Kinesin-like protein</fullName>
    </recommendedName>
</protein>
<feature type="binding site" evidence="4">
    <location>
        <begin position="183"/>
        <end position="190"/>
    </location>
    <ligand>
        <name>ATP</name>
        <dbReference type="ChEBI" id="CHEBI:30616"/>
    </ligand>
</feature>
<evidence type="ECO:0000313" key="8">
    <source>
        <dbReference type="EMBL" id="KAK9805478.1"/>
    </source>
</evidence>
<evidence type="ECO:0000256" key="6">
    <source>
        <dbReference type="SAM" id="MobiDB-lite"/>
    </source>
</evidence>
<dbReference type="GO" id="GO:0005874">
    <property type="term" value="C:microtubule"/>
    <property type="evidence" value="ECO:0007669"/>
    <property type="project" value="UniProtKB-KW"/>
</dbReference>
<dbReference type="Gene3D" id="3.40.850.10">
    <property type="entry name" value="Kinesin motor domain"/>
    <property type="match status" value="1"/>
</dbReference>
<evidence type="ECO:0000256" key="5">
    <source>
        <dbReference type="RuleBase" id="RU000394"/>
    </source>
</evidence>
<dbReference type="AlphaFoldDB" id="A0AAW1PBP3"/>
<feature type="compositionally biased region" description="Low complexity" evidence="6">
    <location>
        <begin position="541"/>
        <end position="558"/>
    </location>
</feature>
<dbReference type="InterPro" id="IPR019821">
    <property type="entry name" value="Kinesin_motor_CS"/>
</dbReference>
<keyword evidence="2 4" id="KW-0067">ATP-binding</keyword>
<dbReference type="GO" id="GO:0005524">
    <property type="term" value="F:ATP binding"/>
    <property type="evidence" value="ECO:0007669"/>
    <property type="project" value="UniProtKB-UniRule"/>
</dbReference>
<dbReference type="PANTHER" id="PTHR47969:SF29">
    <property type="entry name" value="KINESIN-LIKE PROTEIN"/>
    <property type="match status" value="1"/>
</dbReference>
<dbReference type="PROSITE" id="PS00411">
    <property type="entry name" value="KINESIN_MOTOR_1"/>
    <property type="match status" value="1"/>
</dbReference>
<keyword evidence="1 4" id="KW-0547">Nucleotide-binding</keyword>
<feature type="compositionally biased region" description="Polar residues" evidence="6">
    <location>
        <begin position="1"/>
        <end position="21"/>
    </location>
</feature>
<dbReference type="Proteomes" id="UP001489004">
    <property type="component" value="Unassembled WGS sequence"/>
</dbReference>
<reference evidence="8 9" key="1">
    <citation type="journal article" date="2024" name="Nat. Commun.">
        <title>Phylogenomics reveals the evolutionary origins of lichenization in chlorophyte algae.</title>
        <authorList>
            <person name="Puginier C."/>
            <person name="Libourel C."/>
            <person name="Otte J."/>
            <person name="Skaloud P."/>
            <person name="Haon M."/>
            <person name="Grisel S."/>
            <person name="Petersen M."/>
            <person name="Berrin J.G."/>
            <person name="Delaux P.M."/>
            <person name="Dal Grande F."/>
            <person name="Keller J."/>
        </authorList>
    </citation>
    <scope>NUCLEOTIDE SEQUENCE [LARGE SCALE GENOMIC DNA]</scope>
    <source>
        <strain evidence="8 9">SAG 2043</strain>
    </source>
</reference>
<feature type="region of interest" description="Disordered" evidence="6">
    <location>
        <begin position="1"/>
        <end position="24"/>
    </location>
</feature>
<dbReference type="PROSITE" id="PS50067">
    <property type="entry name" value="KINESIN_MOTOR_2"/>
    <property type="match status" value="1"/>
</dbReference>
<keyword evidence="9" id="KW-1185">Reference proteome</keyword>
<dbReference type="SUPFAM" id="SSF52540">
    <property type="entry name" value="P-loop containing nucleoside triphosphate hydrolases"/>
    <property type="match status" value="1"/>
</dbReference>
<comment type="similarity">
    <text evidence="4 5">Belongs to the TRAFAC class myosin-kinesin ATPase superfamily. Kinesin family.</text>
</comment>
<gene>
    <name evidence="8" type="ORF">WJX72_000545</name>
</gene>
<sequence>MEEAECSNTGADSGPGCSQQHDNSEMDADLLPLPAETEHRVSELFPRNLVSLFASTPALMLKWPQAGKAEVTRSMAIAGSQLNGELDLQRMQVVVRIRPPMAKGLPRWSKENCIHALSSCSVAIAPPESSQGYKNGDRGQTYTFSRVFGADTSQQDYFEATAAPMVRQLVRKKQQASVMMAYGISAAGKTYTIEGTKNEQGVVPRALELLFQELAACQEPLRVCVQNYEVYNESIYDLLDAEGLGPQGQRPVLRLKEDPQGRIFVAGLSEVEVDNPEAAMEQLRRGSRQRQRAATTLNYSSSRSHSIFVVCLCRKNGASAADAGTNAEGSVGGGKLGQISFVDLAGSERAARTGNVGVRLKESVAINSSLMTLGRCLEALRWNQQHRLAEPRLVPFRESKVTYLFRDVLHGWGQILLSVNVSPNAKDYDETTHVLKYAALAAQIGTAARLEAPARALKAVSPNITKKRAAPPSKPVPAGKDATVHKAEEKAALAETEIREEVSNEMGELLREMEANYKERLASETLILEQKFKRQARQGGSKPADSDPMPAAAAEAAAQSSKAELDAALARIAALEAELQGGAKPAGELQAAEARAADAQAQLRDGLQRRISEEITQINANKSMEAEMLEQQLERARKDNLALQRRLEAALGLAAGPGPARKQGEVGGPATMQAVLPSYGIAPACDYRAAALTARRLKA</sequence>
<dbReference type="GO" id="GO:0003777">
    <property type="term" value="F:microtubule motor activity"/>
    <property type="evidence" value="ECO:0007669"/>
    <property type="project" value="InterPro"/>
</dbReference>
<evidence type="ECO:0000313" key="9">
    <source>
        <dbReference type="Proteomes" id="UP001489004"/>
    </source>
</evidence>
<feature type="compositionally biased region" description="Basic and acidic residues" evidence="6">
    <location>
        <begin position="482"/>
        <end position="493"/>
    </location>
</feature>
<feature type="region of interest" description="Disordered" evidence="6">
    <location>
        <begin position="466"/>
        <end position="493"/>
    </location>
</feature>
<dbReference type="PRINTS" id="PR00380">
    <property type="entry name" value="KINESINHEAVY"/>
</dbReference>
<name>A0AAW1PBP3_9CHLO</name>
<keyword evidence="3 4" id="KW-0505">Motor protein</keyword>
<dbReference type="InterPro" id="IPR001752">
    <property type="entry name" value="Kinesin_motor_dom"/>
</dbReference>
<evidence type="ECO:0000256" key="1">
    <source>
        <dbReference type="ARBA" id="ARBA00022741"/>
    </source>
</evidence>
<dbReference type="InterPro" id="IPR027640">
    <property type="entry name" value="Kinesin-like_fam"/>
</dbReference>
<organism evidence="8 9">
    <name type="scientific">[Myrmecia] bisecta</name>
    <dbReference type="NCBI Taxonomy" id="41462"/>
    <lineage>
        <taxon>Eukaryota</taxon>
        <taxon>Viridiplantae</taxon>
        <taxon>Chlorophyta</taxon>
        <taxon>core chlorophytes</taxon>
        <taxon>Trebouxiophyceae</taxon>
        <taxon>Trebouxiales</taxon>
        <taxon>Trebouxiaceae</taxon>
        <taxon>Myrmecia</taxon>
    </lineage>
</organism>
<dbReference type="PANTHER" id="PTHR47969">
    <property type="entry name" value="CHROMOSOME-ASSOCIATED KINESIN KIF4A-RELATED"/>
    <property type="match status" value="1"/>
</dbReference>
<dbReference type="InterPro" id="IPR027417">
    <property type="entry name" value="P-loop_NTPase"/>
</dbReference>
<feature type="domain" description="Kinesin motor" evidence="7">
    <location>
        <begin position="90"/>
        <end position="444"/>
    </location>
</feature>
<proteinExistence type="inferred from homology"/>
<feature type="region of interest" description="Disordered" evidence="6">
    <location>
        <begin position="533"/>
        <end position="558"/>
    </location>
</feature>
<dbReference type="GO" id="GO:0008017">
    <property type="term" value="F:microtubule binding"/>
    <property type="evidence" value="ECO:0007669"/>
    <property type="project" value="InterPro"/>
</dbReference>
<dbReference type="GO" id="GO:0051231">
    <property type="term" value="P:spindle elongation"/>
    <property type="evidence" value="ECO:0007669"/>
    <property type="project" value="TreeGrafter"/>
</dbReference>
<dbReference type="SMART" id="SM00129">
    <property type="entry name" value="KISc"/>
    <property type="match status" value="1"/>
</dbReference>
<evidence type="ECO:0000256" key="4">
    <source>
        <dbReference type="PROSITE-ProRule" id="PRU00283"/>
    </source>
</evidence>
<dbReference type="EMBL" id="JALJOR010000015">
    <property type="protein sequence ID" value="KAK9805478.1"/>
    <property type="molecule type" value="Genomic_DNA"/>
</dbReference>
<dbReference type="GO" id="GO:0007052">
    <property type="term" value="P:mitotic spindle organization"/>
    <property type="evidence" value="ECO:0007669"/>
    <property type="project" value="TreeGrafter"/>
</dbReference>
<evidence type="ECO:0000259" key="7">
    <source>
        <dbReference type="PROSITE" id="PS50067"/>
    </source>
</evidence>
<evidence type="ECO:0000256" key="3">
    <source>
        <dbReference type="ARBA" id="ARBA00023175"/>
    </source>
</evidence>
<evidence type="ECO:0000256" key="2">
    <source>
        <dbReference type="ARBA" id="ARBA00022840"/>
    </source>
</evidence>
<dbReference type="InterPro" id="IPR036961">
    <property type="entry name" value="Kinesin_motor_dom_sf"/>
</dbReference>
<dbReference type="Pfam" id="PF00225">
    <property type="entry name" value="Kinesin"/>
    <property type="match status" value="1"/>
</dbReference>
<comment type="caution">
    <text evidence="8">The sequence shown here is derived from an EMBL/GenBank/DDBJ whole genome shotgun (WGS) entry which is preliminary data.</text>
</comment>
<keyword evidence="5" id="KW-0493">Microtubule</keyword>